<organism evidence="1 2">
    <name type="scientific">Niastella vici</name>
    <dbReference type="NCBI Taxonomy" id="1703345"/>
    <lineage>
        <taxon>Bacteria</taxon>
        <taxon>Pseudomonadati</taxon>
        <taxon>Bacteroidota</taxon>
        <taxon>Chitinophagia</taxon>
        <taxon>Chitinophagales</taxon>
        <taxon>Chitinophagaceae</taxon>
        <taxon>Niastella</taxon>
    </lineage>
</organism>
<dbReference type="EMBL" id="LVYD01000024">
    <property type="protein sequence ID" value="OQP65541.1"/>
    <property type="molecule type" value="Genomic_DNA"/>
</dbReference>
<evidence type="ECO:0000313" key="1">
    <source>
        <dbReference type="EMBL" id="OQP65541.1"/>
    </source>
</evidence>
<accession>A0A1V9G4H2</accession>
<dbReference type="STRING" id="1703345.A3860_17915"/>
<name>A0A1V9G4H2_9BACT</name>
<keyword evidence="2" id="KW-1185">Reference proteome</keyword>
<evidence type="ECO:0000313" key="2">
    <source>
        <dbReference type="Proteomes" id="UP000192796"/>
    </source>
</evidence>
<dbReference type="Proteomes" id="UP000192796">
    <property type="component" value="Unassembled WGS sequence"/>
</dbReference>
<protein>
    <submittedName>
        <fullName evidence="1">Uncharacterized protein</fullName>
    </submittedName>
</protein>
<reference evidence="1 2" key="1">
    <citation type="submission" date="2016-03" db="EMBL/GenBank/DDBJ databases">
        <title>Niastella vici sp. nov., isolated from farmland soil.</title>
        <authorList>
            <person name="Chen L."/>
            <person name="Wang D."/>
            <person name="Yang S."/>
            <person name="Wang G."/>
        </authorList>
    </citation>
    <scope>NUCLEOTIDE SEQUENCE [LARGE SCALE GENOMIC DNA]</scope>
    <source>
        <strain evidence="1 2">DJ57</strain>
    </source>
</reference>
<dbReference type="AlphaFoldDB" id="A0A1V9G4H2"/>
<gene>
    <name evidence="1" type="ORF">A3860_17915</name>
</gene>
<proteinExistence type="predicted"/>
<comment type="caution">
    <text evidence="1">The sequence shown here is derived from an EMBL/GenBank/DDBJ whole genome shotgun (WGS) entry which is preliminary data.</text>
</comment>
<sequence>MARTRLTSCIYLQASTGDQSANPVSNLTTLNFGLFRYSPDFEKAERLAENVHWYTKAAFPTKEHVLNENLKSIEVITSNGTTKAKMFFEKMNTIKQNNQKTLKEQL</sequence>